<dbReference type="RefSeq" id="WP_187028389.1">
    <property type="nucleotide sequence ID" value="NZ_AP023421.1"/>
</dbReference>
<protein>
    <submittedName>
        <fullName evidence="1">Uncharacterized protein</fullName>
    </submittedName>
</protein>
<keyword evidence="1" id="KW-0614">Plasmid</keyword>
<proteinExistence type="predicted"/>
<name>A0A830QSJ7_9FIRM</name>
<dbReference type="KEGG" id="pfaa:MM59RIKEN_31900"/>
<sequence>MKPSQPHEVRSFRKFMIRLGFEGVSIKRMEQDPNLFAVCAFDRMNESVPFSRVYSLDDIRCITHASDIFWRYLK</sequence>
<accession>A0A830QSJ7</accession>
<evidence type="ECO:0000313" key="1">
    <source>
        <dbReference type="EMBL" id="BCK85871.1"/>
    </source>
</evidence>
<geneLocation type="plasmid" evidence="1 2">
    <name>pMM59_01</name>
</geneLocation>
<keyword evidence="2" id="KW-1185">Reference proteome</keyword>
<organism evidence="1 2">
    <name type="scientific">Pusillibacter faecalis</name>
    <dbReference type="NCBI Taxonomy" id="2714358"/>
    <lineage>
        <taxon>Bacteria</taxon>
        <taxon>Bacillati</taxon>
        <taxon>Bacillota</taxon>
        <taxon>Clostridia</taxon>
        <taxon>Eubacteriales</taxon>
        <taxon>Oscillospiraceae</taxon>
        <taxon>Pusillibacter</taxon>
    </lineage>
</organism>
<dbReference type="AlphaFoldDB" id="A0A830QSJ7"/>
<dbReference type="Proteomes" id="UP000679848">
    <property type="component" value="Plasmid pMM59_01"/>
</dbReference>
<reference evidence="1" key="1">
    <citation type="submission" date="2020-09" db="EMBL/GenBank/DDBJ databases">
        <title>New species isolated from human feces.</title>
        <authorList>
            <person name="Kitahara M."/>
            <person name="Shigeno Y."/>
            <person name="Shime M."/>
            <person name="Matsumoto Y."/>
            <person name="Nakamura S."/>
            <person name="Motooka D."/>
            <person name="Fukuoka S."/>
            <person name="Nishikawa H."/>
            <person name="Benno Y."/>
        </authorList>
    </citation>
    <scope>NUCLEOTIDE SEQUENCE</scope>
    <source>
        <strain evidence="1">MM59</strain>
        <plasmid evidence="1">pMM59_01</plasmid>
    </source>
</reference>
<dbReference type="EMBL" id="AP023421">
    <property type="protein sequence ID" value="BCK85871.1"/>
    <property type="molecule type" value="Genomic_DNA"/>
</dbReference>
<evidence type="ECO:0000313" key="2">
    <source>
        <dbReference type="Proteomes" id="UP000679848"/>
    </source>
</evidence>
<gene>
    <name evidence="1" type="ORF">MM59RIKEN_31900</name>
</gene>